<organism evidence="1">
    <name type="scientific">Rhizophagus irregularis (strain DAOM 181602 / DAOM 197198 / MUCL 43194)</name>
    <name type="common">Arbuscular mycorrhizal fungus</name>
    <name type="synonym">Glomus intraradices</name>
    <dbReference type="NCBI Taxonomy" id="747089"/>
    <lineage>
        <taxon>Eukaryota</taxon>
        <taxon>Fungi</taxon>
        <taxon>Fungi incertae sedis</taxon>
        <taxon>Mucoromycota</taxon>
        <taxon>Glomeromycotina</taxon>
        <taxon>Glomeromycetes</taxon>
        <taxon>Glomerales</taxon>
        <taxon>Glomeraceae</taxon>
        <taxon>Rhizophagus</taxon>
    </lineage>
</organism>
<gene>
    <name evidence="1" type="ORF">GLOINDRAFT_18829</name>
</gene>
<sequence length="80" mass="9200">MPNKQKVGLLKNCVSKRTYAFLRYPDFSPKSISPKPISPKPFRRRDISPKKCFAESAFYRIHFTESSISPNGRFTENGSD</sequence>
<reference evidence="1" key="1">
    <citation type="submission" date="2013-07" db="EMBL/GenBank/DDBJ databases">
        <title>The genome of an arbuscular mycorrhizal fungus provides insights into the evolution of the oldest plant symbiosis.</title>
        <authorList>
            <consortium name="DOE Joint Genome Institute"/>
            <person name="Tisserant E."/>
            <person name="Malbreil M."/>
            <person name="Kuo A."/>
            <person name="Kohler A."/>
            <person name="Symeonidi A."/>
            <person name="Balestrini R."/>
            <person name="Charron P."/>
            <person name="Duensing N."/>
            <person name="Frei-dit-Frey N."/>
            <person name="Gianinazzi-Pearson V."/>
            <person name="Gilbert B."/>
            <person name="Handa Y."/>
            <person name="Hijri M."/>
            <person name="Kaul R."/>
            <person name="Kawaguchi M."/>
            <person name="Krajinski F."/>
            <person name="Lammers P."/>
            <person name="Lapierre D."/>
            <person name="Masclaux F.G."/>
            <person name="Murat C."/>
            <person name="Morin E."/>
            <person name="Ndikumana S."/>
            <person name="Pagni M."/>
            <person name="Petitpierre D."/>
            <person name="Requena N."/>
            <person name="Rosikiewicz P."/>
            <person name="Riley R."/>
            <person name="Saito K."/>
            <person name="San Clemente H."/>
            <person name="Shapiro H."/>
            <person name="van Tuinen D."/>
            <person name="Becard G."/>
            <person name="Bonfante P."/>
            <person name="Paszkowski U."/>
            <person name="Shachar-Hill Y."/>
            <person name="Young J.P."/>
            <person name="Sanders I.R."/>
            <person name="Henrissat B."/>
            <person name="Rensing S.A."/>
            <person name="Grigoriev I.V."/>
            <person name="Corradi N."/>
            <person name="Roux C."/>
            <person name="Martin F."/>
        </authorList>
    </citation>
    <scope>NUCLEOTIDE SEQUENCE</scope>
    <source>
        <strain evidence="1">DAOM 197198</strain>
    </source>
</reference>
<accession>U9UIG1</accession>
<dbReference type="AlphaFoldDB" id="U9UIG1"/>
<dbReference type="EMBL" id="KI277598">
    <property type="protein sequence ID" value="ESA20155.1"/>
    <property type="molecule type" value="Genomic_DNA"/>
</dbReference>
<dbReference type="HOGENOM" id="CLU_2590952_0_0_1"/>
<evidence type="ECO:0000313" key="1">
    <source>
        <dbReference type="EMBL" id="ESA20155.1"/>
    </source>
</evidence>
<name>U9UIG1_RHIID</name>
<proteinExistence type="predicted"/>
<protein>
    <submittedName>
        <fullName evidence="1">Uncharacterized protein</fullName>
    </submittedName>
</protein>